<dbReference type="InterPro" id="IPR036259">
    <property type="entry name" value="MFS_trans_sf"/>
</dbReference>
<accession>A0A841AJB0</accession>
<dbReference type="InterPro" id="IPR011701">
    <property type="entry name" value="MFS"/>
</dbReference>
<feature type="transmembrane region" description="Helical" evidence="6">
    <location>
        <begin position="139"/>
        <end position="158"/>
    </location>
</feature>
<feature type="transmembrane region" description="Helical" evidence="6">
    <location>
        <begin position="17"/>
        <end position="38"/>
    </location>
</feature>
<feature type="transmembrane region" description="Helical" evidence="6">
    <location>
        <begin position="170"/>
        <end position="190"/>
    </location>
</feature>
<gene>
    <name evidence="8" type="ORF">HD599_002313</name>
</gene>
<evidence type="ECO:0000259" key="7">
    <source>
        <dbReference type="PROSITE" id="PS50850"/>
    </source>
</evidence>
<keyword evidence="3 6" id="KW-0812">Transmembrane</keyword>
<evidence type="ECO:0000256" key="3">
    <source>
        <dbReference type="ARBA" id="ARBA00022692"/>
    </source>
</evidence>
<comment type="caution">
    <text evidence="8">The sequence shown here is derived from an EMBL/GenBank/DDBJ whole genome shotgun (WGS) entry which is preliminary data.</text>
</comment>
<dbReference type="InterPro" id="IPR050189">
    <property type="entry name" value="MFS_Efflux_Transporters"/>
</dbReference>
<feature type="transmembrane region" description="Helical" evidence="6">
    <location>
        <begin position="278"/>
        <end position="295"/>
    </location>
</feature>
<dbReference type="GO" id="GO:0022857">
    <property type="term" value="F:transmembrane transporter activity"/>
    <property type="evidence" value="ECO:0007669"/>
    <property type="project" value="InterPro"/>
</dbReference>
<reference evidence="8 9" key="1">
    <citation type="submission" date="2020-08" db="EMBL/GenBank/DDBJ databases">
        <title>Sequencing the genomes of 1000 actinobacteria strains.</title>
        <authorList>
            <person name="Klenk H.-P."/>
        </authorList>
    </citation>
    <scope>NUCLEOTIDE SEQUENCE [LARGE SCALE GENOMIC DNA]</scope>
    <source>
        <strain evidence="8 9">DSM 105784</strain>
    </source>
</reference>
<keyword evidence="4 6" id="KW-1133">Transmembrane helix</keyword>
<keyword evidence="9" id="KW-1185">Reference proteome</keyword>
<dbReference type="RefSeq" id="WP_184237705.1">
    <property type="nucleotide sequence ID" value="NZ_JACHMJ010000001.1"/>
</dbReference>
<evidence type="ECO:0000256" key="4">
    <source>
        <dbReference type="ARBA" id="ARBA00022989"/>
    </source>
</evidence>
<protein>
    <submittedName>
        <fullName evidence="8">Putative MFS family arabinose efflux permease</fullName>
    </submittedName>
</protein>
<dbReference type="Proteomes" id="UP000536685">
    <property type="component" value="Unassembled WGS sequence"/>
</dbReference>
<feature type="transmembrane region" description="Helical" evidence="6">
    <location>
        <begin position="340"/>
        <end position="362"/>
    </location>
</feature>
<comment type="subcellular location">
    <subcellularLocation>
        <location evidence="1">Cell membrane</location>
        <topology evidence="1">Multi-pass membrane protein</topology>
    </subcellularLocation>
</comment>
<dbReference type="Gene3D" id="1.20.1250.20">
    <property type="entry name" value="MFS general substrate transporter like domains"/>
    <property type="match status" value="1"/>
</dbReference>
<dbReference type="PANTHER" id="PTHR43124">
    <property type="entry name" value="PURINE EFFLUX PUMP PBUE"/>
    <property type="match status" value="1"/>
</dbReference>
<evidence type="ECO:0000256" key="1">
    <source>
        <dbReference type="ARBA" id="ARBA00004651"/>
    </source>
</evidence>
<dbReference type="AlphaFoldDB" id="A0A841AJB0"/>
<dbReference type="GO" id="GO:0005886">
    <property type="term" value="C:plasma membrane"/>
    <property type="evidence" value="ECO:0007669"/>
    <property type="project" value="UniProtKB-SubCell"/>
</dbReference>
<organism evidence="8 9">
    <name type="scientific">Conyzicola lurida</name>
    <dbReference type="NCBI Taxonomy" id="1172621"/>
    <lineage>
        <taxon>Bacteria</taxon>
        <taxon>Bacillati</taxon>
        <taxon>Actinomycetota</taxon>
        <taxon>Actinomycetes</taxon>
        <taxon>Micrococcales</taxon>
        <taxon>Microbacteriaceae</taxon>
        <taxon>Conyzicola</taxon>
    </lineage>
</organism>
<dbReference type="PROSITE" id="PS50850">
    <property type="entry name" value="MFS"/>
    <property type="match status" value="1"/>
</dbReference>
<evidence type="ECO:0000313" key="9">
    <source>
        <dbReference type="Proteomes" id="UP000536685"/>
    </source>
</evidence>
<feature type="transmembrane region" description="Helical" evidence="6">
    <location>
        <begin position="58"/>
        <end position="75"/>
    </location>
</feature>
<feature type="transmembrane region" description="Helical" evidence="6">
    <location>
        <begin position="301"/>
        <end position="319"/>
    </location>
</feature>
<keyword evidence="5 6" id="KW-0472">Membrane</keyword>
<feature type="transmembrane region" description="Helical" evidence="6">
    <location>
        <begin position="211"/>
        <end position="233"/>
    </location>
</feature>
<evidence type="ECO:0000256" key="2">
    <source>
        <dbReference type="ARBA" id="ARBA00022475"/>
    </source>
</evidence>
<feature type="domain" description="Major facilitator superfamily (MFS) profile" evidence="7">
    <location>
        <begin position="16"/>
        <end position="393"/>
    </location>
</feature>
<proteinExistence type="predicted"/>
<evidence type="ECO:0000256" key="6">
    <source>
        <dbReference type="SAM" id="Phobius"/>
    </source>
</evidence>
<feature type="transmembrane region" description="Helical" evidence="6">
    <location>
        <begin position="82"/>
        <end position="105"/>
    </location>
</feature>
<dbReference type="SUPFAM" id="SSF103473">
    <property type="entry name" value="MFS general substrate transporter"/>
    <property type="match status" value="1"/>
</dbReference>
<dbReference type="EMBL" id="JACHMJ010000001">
    <property type="protein sequence ID" value="MBB5843990.1"/>
    <property type="molecule type" value="Genomic_DNA"/>
</dbReference>
<dbReference type="PANTHER" id="PTHR43124:SF10">
    <property type="entry name" value="PURINE EFFLUX PUMP PBUE"/>
    <property type="match status" value="1"/>
</dbReference>
<evidence type="ECO:0000313" key="8">
    <source>
        <dbReference type="EMBL" id="MBB5843990.1"/>
    </source>
</evidence>
<feature type="transmembrane region" description="Helical" evidence="6">
    <location>
        <begin position="253"/>
        <end position="271"/>
    </location>
</feature>
<feature type="transmembrane region" description="Helical" evidence="6">
    <location>
        <begin position="368"/>
        <end position="388"/>
    </location>
</feature>
<sequence length="396" mass="40140">MTNIEQSYGSARLYPRLALLAFGLFVVGTNAFVIAGLLPEIASGLGAHVADVGYSITFYAVVVAVAAPTISTFVTRLSRTRLMALALLLIAVGTVISASSGGIGFFTAGRIIAGLGGAALVPAATAAAVAIVPVSKRGSALAIVSIGFTAATALGSPVGTALGDLAGWRVPLFCVAALALVLAGLYALVLREIPLAPAVPLAQRFTPLRDPRVLATLVAAMFLLAAVNSVYIFSTQIERETTGGSGTVLASLLLIYGVGGFVGTIAAGWLTDRLGSRTTATIFFVLLAAALLSLPVASGHYAASAAIFLMCGLAGFAVVPPIQHRLISIDPATSGIAISWYTTAMYLGIGLAPVLAATALGIGGAGLIPVFSAAVLVISFAALQLGFLRFRRARLA</sequence>
<dbReference type="Pfam" id="PF07690">
    <property type="entry name" value="MFS_1"/>
    <property type="match status" value="1"/>
</dbReference>
<dbReference type="InterPro" id="IPR020846">
    <property type="entry name" value="MFS_dom"/>
</dbReference>
<evidence type="ECO:0000256" key="5">
    <source>
        <dbReference type="ARBA" id="ARBA00023136"/>
    </source>
</evidence>
<name>A0A841AJB0_9MICO</name>
<keyword evidence="2" id="KW-1003">Cell membrane</keyword>
<feature type="transmembrane region" description="Helical" evidence="6">
    <location>
        <begin position="111"/>
        <end position="132"/>
    </location>
</feature>